<name>A0A4Q4MYU5_ALTAL</name>
<feature type="region of interest" description="Disordered" evidence="1">
    <location>
        <begin position="112"/>
        <end position="142"/>
    </location>
</feature>
<reference evidence="4" key="1">
    <citation type="journal article" date="2019" name="bioRxiv">
        <title>Genomics, evolutionary history and diagnostics of the Alternaria alternata species group including apple and Asian pear pathotypes.</title>
        <authorList>
            <person name="Armitage A.D."/>
            <person name="Cockerton H.M."/>
            <person name="Sreenivasaprasad S."/>
            <person name="Woodhall J.W."/>
            <person name="Lane C.R."/>
            <person name="Harrison R.J."/>
            <person name="Clarkson J.P."/>
        </authorList>
    </citation>
    <scope>NUCLEOTIDE SEQUENCE [LARGE SCALE GENOMIC DNA]</scope>
    <source>
        <strain evidence="4">FERA 1177</strain>
    </source>
</reference>
<dbReference type="Pfam" id="PF14420">
    <property type="entry name" value="Clr5"/>
    <property type="match status" value="1"/>
</dbReference>
<evidence type="ECO:0000313" key="4">
    <source>
        <dbReference type="Proteomes" id="UP000291422"/>
    </source>
</evidence>
<dbReference type="PANTHER" id="PTHR38788:SF3">
    <property type="entry name" value="CLR5 DOMAIN-CONTAINING PROTEIN"/>
    <property type="match status" value="1"/>
</dbReference>
<evidence type="ECO:0000256" key="1">
    <source>
        <dbReference type="SAM" id="MobiDB-lite"/>
    </source>
</evidence>
<organism evidence="3 4">
    <name type="scientific">Alternaria alternata</name>
    <name type="common">Alternaria rot fungus</name>
    <name type="synonym">Torula alternata</name>
    <dbReference type="NCBI Taxonomy" id="5599"/>
    <lineage>
        <taxon>Eukaryota</taxon>
        <taxon>Fungi</taxon>
        <taxon>Dikarya</taxon>
        <taxon>Ascomycota</taxon>
        <taxon>Pezizomycotina</taxon>
        <taxon>Dothideomycetes</taxon>
        <taxon>Pleosporomycetidae</taxon>
        <taxon>Pleosporales</taxon>
        <taxon>Pleosporineae</taxon>
        <taxon>Pleosporaceae</taxon>
        <taxon>Alternaria</taxon>
        <taxon>Alternaria sect. Alternaria</taxon>
        <taxon>Alternaria alternata complex</taxon>
    </lineage>
</organism>
<protein>
    <recommendedName>
        <fullName evidence="2">Clr5 domain-containing protein</fullName>
    </recommendedName>
</protein>
<dbReference type="Proteomes" id="UP000291422">
    <property type="component" value="Unassembled WGS sequence"/>
</dbReference>
<dbReference type="PANTHER" id="PTHR38788">
    <property type="entry name" value="CLR5 DOMAIN-CONTAINING PROTEIN"/>
    <property type="match status" value="1"/>
</dbReference>
<dbReference type="InterPro" id="IPR025676">
    <property type="entry name" value="Clr5_dom"/>
</dbReference>
<gene>
    <name evidence="3" type="ORF">AA0117_g12378</name>
</gene>
<evidence type="ECO:0000259" key="2">
    <source>
        <dbReference type="Pfam" id="PF14420"/>
    </source>
</evidence>
<evidence type="ECO:0000313" key="3">
    <source>
        <dbReference type="EMBL" id="RYN64872.1"/>
    </source>
</evidence>
<proteinExistence type="predicted"/>
<accession>A0A4Q4MYU5</accession>
<dbReference type="AlphaFoldDB" id="A0A4Q4MYU5"/>
<dbReference type="EMBL" id="PDXD01000071">
    <property type="protein sequence ID" value="RYN64872.1"/>
    <property type="molecule type" value="Genomic_DNA"/>
</dbReference>
<feature type="domain" description="Clr5" evidence="2">
    <location>
        <begin position="15"/>
        <end position="69"/>
    </location>
</feature>
<comment type="caution">
    <text evidence="3">The sequence shown here is derived from an EMBL/GenBank/DDBJ whole genome shotgun (WGS) entry which is preliminary data.</text>
</comment>
<sequence length="294" mass="34011">MLSASRVLAERIDDDIWEYYRNTIRELYILEDRKLDGHEGVMDIMSKRYGFSPTKSQYQSKLAVWVMRKKITDKEWNTILPRVQERTQRGRQTEVIFNGVRIDEKRIERELDRRRSNSSMRQQFLQEPRTPPGFAIGSPPCSADTASDVVMRDLNPPPTPSVSNREGETALKVNTGQKPLGQPLLQSEMLTRDLEEQNTAKIMDSTWGWWEGNRFVAFPTAYSDMEPENRDPVTFELSESPYGVQDEAAFLQNYFCCDLFIDSFHSLLEHFEATHTSNNAVGPTLPYSSFRLTH</sequence>